<keyword evidence="3" id="KW-1185">Reference proteome</keyword>
<dbReference type="Pfam" id="PF12867">
    <property type="entry name" value="DinB_2"/>
    <property type="match status" value="1"/>
</dbReference>
<dbReference type="AlphaFoldDB" id="A0A7W3P832"/>
<feature type="domain" description="DinB-like" evidence="1">
    <location>
        <begin position="48"/>
        <end position="144"/>
    </location>
</feature>
<dbReference type="EMBL" id="JACGXA010000001">
    <property type="protein sequence ID" value="MBA8802140.1"/>
    <property type="molecule type" value="Genomic_DNA"/>
</dbReference>
<gene>
    <name evidence="2" type="ORF">FB382_000431</name>
</gene>
<dbReference type="InterPro" id="IPR024775">
    <property type="entry name" value="DinB-like"/>
</dbReference>
<dbReference type="InterPro" id="IPR034660">
    <property type="entry name" value="DinB/YfiT-like"/>
</dbReference>
<accession>A0A7W3P832</accession>
<reference evidence="2 3" key="1">
    <citation type="submission" date="2020-07" db="EMBL/GenBank/DDBJ databases">
        <title>Sequencing the genomes of 1000 actinobacteria strains.</title>
        <authorList>
            <person name="Klenk H.-P."/>
        </authorList>
    </citation>
    <scope>NUCLEOTIDE SEQUENCE [LARGE SCALE GENOMIC DNA]</scope>
    <source>
        <strain evidence="2 3">DSM 21349</strain>
    </source>
</reference>
<dbReference type="SUPFAM" id="SSF109854">
    <property type="entry name" value="DinB/YfiT-like putative metalloenzymes"/>
    <property type="match status" value="1"/>
</dbReference>
<dbReference type="Proteomes" id="UP000580910">
    <property type="component" value="Unassembled WGS sequence"/>
</dbReference>
<comment type="caution">
    <text evidence="2">The sequence shown here is derived from an EMBL/GenBank/DDBJ whole genome shotgun (WGS) entry which is preliminary data.</text>
</comment>
<proteinExistence type="predicted"/>
<evidence type="ECO:0000313" key="2">
    <source>
        <dbReference type="EMBL" id="MBA8802140.1"/>
    </source>
</evidence>
<dbReference type="RefSeq" id="WP_182536391.1">
    <property type="nucleotide sequence ID" value="NZ_JACGXA010000001.1"/>
</dbReference>
<organism evidence="2 3">
    <name type="scientific">Nocardioides ginsengisegetis</name>
    <dbReference type="NCBI Taxonomy" id="661491"/>
    <lineage>
        <taxon>Bacteria</taxon>
        <taxon>Bacillati</taxon>
        <taxon>Actinomycetota</taxon>
        <taxon>Actinomycetes</taxon>
        <taxon>Propionibacteriales</taxon>
        <taxon>Nocardioidaceae</taxon>
        <taxon>Nocardioides</taxon>
    </lineage>
</organism>
<protein>
    <submittedName>
        <fullName evidence="2">S-DNA-T family DNA segregation ATPase FtsK/SpoIIIE</fullName>
    </submittedName>
</protein>
<evidence type="ECO:0000313" key="3">
    <source>
        <dbReference type="Proteomes" id="UP000580910"/>
    </source>
</evidence>
<name>A0A7W3P832_9ACTN</name>
<evidence type="ECO:0000259" key="1">
    <source>
        <dbReference type="Pfam" id="PF12867"/>
    </source>
</evidence>
<dbReference type="Gene3D" id="1.20.120.450">
    <property type="entry name" value="dinb family like domain"/>
    <property type="match status" value="1"/>
</dbReference>
<sequence>MTYTWHAVDGRLAELCDECGFDARDLTDGRDETERLITAYADLERLLAHPDADRRPEPETWSAREYVDHCVEVCGALFEYVAQVLGTPAPATPADLAGCRDLVTATVPPLTGDERAAVLHDVYRQPVTVEWVVRHLLHDTEHHVLDLRRGYAKLGMADHPEVSFRG</sequence>